<dbReference type="PRINTS" id="PR00607">
    <property type="entry name" value="CYTCHROMECIE"/>
</dbReference>
<dbReference type="InterPro" id="IPR012938">
    <property type="entry name" value="Glc/Sorbosone_DH"/>
</dbReference>
<dbReference type="InterPro" id="IPR011041">
    <property type="entry name" value="Quinoprot_gluc/sorb_DH_b-prop"/>
</dbReference>
<dbReference type="Gene3D" id="1.10.760.10">
    <property type="entry name" value="Cytochrome c-like domain"/>
    <property type="match status" value="1"/>
</dbReference>
<dbReference type="InterPro" id="IPR011042">
    <property type="entry name" value="6-blade_b-propeller_TolB-like"/>
</dbReference>
<dbReference type="SUPFAM" id="SSF46626">
    <property type="entry name" value="Cytochrome c"/>
    <property type="match status" value="1"/>
</dbReference>
<evidence type="ECO:0000256" key="4">
    <source>
        <dbReference type="ARBA" id="ARBA00022982"/>
    </source>
</evidence>
<keyword evidence="3 6" id="KW-0479">Metal-binding</keyword>
<dbReference type="PANTHER" id="PTHR19328:SF75">
    <property type="entry name" value="ALDOSE SUGAR DEHYDROGENASE YLII"/>
    <property type="match status" value="1"/>
</dbReference>
<feature type="compositionally biased region" description="Low complexity" evidence="7">
    <location>
        <begin position="28"/>
        <end position="39"/>
    </location>
</feature>
<gene>
    <name evidence="10" type="ORF">F3N42_09200</name>
</gene>
<dbReference type="PROSITE" id="PS51257">
    <property type="entry name" value="PROKAR_LIPOPROTEIN"/>
    <property type="match status" value="1"/>
</dbReference>
<dbReference type="Proteomes" id="UP000325372">
    <property type="component" value="Unassembled WGS sequence"/>
</dbReference>
<comment type="caution">
    <text evidence="10">The sequence shown here is derived from an EMBL/GenBank/DDBJ whole genome shotgun (WGS) entry which is preliminary data.</text>
</comment>
<dbReference type="InterPro" id="IPR036909">
    <property type="entry name" value="Cyt_c-like_dom_sf"/>
</dbReference>
<dbReference type="EMBL" id="VYXP01000005">
    <property type="protein sequence ID" value="KAA9131484.1"/>
    <property type="molecule type" value="Genomic_DNA"/>
</dbReference>
<evidence type="ECO:0000256" key="7">
    <source>
        <dbReference type="SAM" id="MobiDB-lite"/>
    </source>
</evidence>
<organism evidence="10 11">
    <name type="scientific">Marinihelvus fidelis</name>
    <dbReference type="NCBI Taxonomy" id="2613842"/>
    <lineage>
        <taxon>Bacteria</taxon>
        <taxon>Pseudomonadati</taxon>
        <taxon>Pseudomonadota</taxon>
        <taxon>Gammaproteobacteria</taxon>
        <taxon>Chromatiales</taxon>
        <taxon>Wenzhouxiangellaceae</taxon>
        <taxon>Marinihelvus</taxon>
    </lineage>
</organism>
<keyword evidence="4" id="KW-0249">Electron transport</keyword>
<feature type="signal peptide" evidence="8">
    <location>
        <begin position="1"/>
        <end position="20"/>
    </location>
</feature>
<dbReference type="PROSITE" id="PS51007">
    <property type="entry name" value="CYTC"/>
    <property type="match status" value="1"/>
</dbReference>
<evidence type="ECO:0000256" key="5">
    <source>
        <dbReference type="ARBA" id="ARBA00023004"/>
    </source>
</evidence>
<keyword evidence="5 6" id="KW-0408">Iron</keyword>
<dbReference type="SUPFAM" id="SSF50952">
    <property type="entry name" value="Soluble quinoprotein glucose dehydrogenase"/>
    <property type="match status" value="1"/>
</dbReference>
<evidence type="ECO:0000256" key="8">
    <source>
        <dbReference type="SAM" id="SignalP"/>
    </source>
</evidence>
<evidence type="ECO:0000256" key="3">
    <source>
        <dbReference type="ARBA" id="ARBA00022723"/>
    </source>
</evidence>
<dbReference type="AlphaFoldDB" id="A0A5N0TAM9"/>
<protein>
    <recommendedName>
        <fullName evidence="9">Cytochrome c domain-containing protein</fullName>
    </recommendedName>
</protein>
<evidence type="ECO:0000256" key="6">
    <source>
        <dbReference type="PROSITE-ProRule" id="PRU00433"/>
    </source>
</evidence>
<feature type="domain" description="Cytochrome c" evidence="9">
    <location>
        <begin position="437"/>
        <end position="517"/>
    </location>
</feature>
<keyword evidence="11" id="KW-1185">Reference proteome</keyword>
<dbReference type="GO" id="GO:0020037">
    <property type="term" value="F:heme binding"/>
    <property type="evidence" value="ECO:0007669"/>
    <property type="project" value="InterPro"/>
</dbReference>
<feature type="chain" id="PRO_5024429158" description="Cytochrome c domain-containing protein" evidence="8">
    <location>
        <begin position="21"/>
        <end position="521"/>
    </location>
</feature>
<sequence length="521" mass="57152">MRKLLPGLCLLAVTACSPTADPEDAKHAPAASPAKSAPAVEHPVAEHAEHAIQTGPNLSPVDEKRAYNPMHNRGENLRNLYLMNIRNARLDPVVTGLRKPWAFEFIDPNTLLITEIGGRLYRLTLQPRALVEITGLPDIATSQEQTGLLDIEVHPDFANNQRIYFSYSEADPEAGRFFRTMIATARLVDTRLVDVKTLVAADPYGYSPSNFGGAIEFDDTGKLFVSMGDRSEEALAQRGDRLQGKVLRLNDDGSVPADNPFVDDPSMDDRIYALGVRNPQGLHFDAESGLLFETEHGPLGGDEVNIIEAGVNYGWPEIGYGMGYNFQRLGVGTHAPGMRQPTWFYLPSVATSPITVYRGDMFPEWDGDLLVGALRGKSISRLAREGRTILSEFRFLGTLDARMRDIKVADDGAVWVLIEYGGLFRLSREDLPGLGEQPEASGQAIYDAVCAGCHDTGAYGAPRMDDRARWSQVAAKPLETIEANVRDGLGAMPERGMCSFCNDEHLRLVTDFMLETGAAQD</sequence>
<dbReference type="RefSeq" id="WP_150864134.1">
    <property type="nucleotide sequence ID" value="NZ_VYXP01000005.1"/>
</dbReference>
<dbReference type="Pfam" id="PF07995">
    <property type="entry name" value="GSDH"/>
    <property type="match status" value="1"/>
</dbReference>
<evidence type="ECO:0000256" key="2">
    <source>
        <dbReference type="ARBA" id="ARBA00022617"/>
    </source>
</evidence>
<keyword evidence="1" id="KW-0813">Transport</keyword>
<dbReference type="Pfam" id="PF13442">
    <property type="entry name" value="Cytochrome_CBB3"/>
    <property type="match status" value="1"/>
</dbReference>
<feature type="region of interest" description="Disordered" evidence="7">
    <location>
        <begin position="19"/>
        <end position="41"/>
    </location>
</feature>
<evidence type="ECO:0000259" key="9">
    <source>
        <dbReference type="PROSITE" id="PS51007"/>
    </source>
</evidence>
<keyword evidence="8" id="KW-0732">Signal</keyword>
<keyword evidence="2 6" id="KW-0349">Heme</keyword>
<proteinExistence type="predicted"/>
<dbReference type="PANTHER" id="PTHR19328">
    <property type="entry name" value="HEDGEHOG-INTERACTING PROTEIN"/>
    <property type="match status" value="1"/>
</dbReference>
<accession>A0A5N0TAM9</accession>
<dbReference type="InterPro" id="IPR002323">
    <property type="entry name" value="Cyt_CIE"/>
</dbReference>
<reference evidence="10 11" key="1">
    <citation type="submission" date="2019-09" db="EMBL/GenBank/DDBJ databases">
        <title>Wenzhouxiangella sp. Genome sequencing and assembly.</title>
        <authorList>
            <person name="Zhang R."/>
        </authorList>
    </citation>
    <scope>NUCLEOTIDE SEQUENCE [LARGE SCALE GENOMIC DNA]</scope>
    <source>
        <strain evidence="10 11">W260</strain>
    </source>
</reference>
<dbReference type="InterPro" id="IPR009056">
    <property type="entry name" value="Cyt_c-like_dom"/>
</dbReference>
<dbReference type="Gene3D" id="2.120.10.30">
    <property type="entry name" value="TolB, C-terminal domain"/>
    <property type="match status" value="1"/>
</dbReference>
<evidence type="ECO:0000313" key="11">
    <source>
        <dbReference type="Proteomes" id="UP000325372"/>
    </source>
</evidence>
<evidence type="ECO:0000256" key="1">
    <source>
        <dbReference type="ARBA" id="ARBA00022448"/>
    </source>
</evidence>
<evidence type="ECO:0000313" key="10">
    <source>
        <dbReference type="EMBL" id="KAA9131484.1"/>
    </source>
</evidence>
<dbReference type="GO" id="GO:0005506">
    <property type="term" value="F:iron ion binding"/>
    <property type="evidence" value="ECO:0007669"/>
    <property type="project" value="InterPro"/>
</dbReference>
<name>A0A5N0TAM9_9GAMM</name>
<dbReference type="GO" id="GO:0009055">
    <property type="term" value="F:electron transfer activity"/>
    <property type="evidence" value="ECO:0007669"/>
    <property type="project" value="InterPro"/>
</dbReference>